<dbReference type="eggNOG" id="ENOG502ZDJ1">
    <property type="taxonomic scope" value="Bacteria"/>
</dbReference>
<name>A0A0A2TA95_9BACI</name>
<dbReference type="OrthoDB" id="2867457at2"/>
<proteinExistence type="predicted"/>
<dbReference type="AlphaFoldDB" id="A0A0A2TA95"/>
<evidence type="ECO:0000313" key="3">
    <source>
        <dbReference type="Proteomes" id="UP000030147"/>
    </source>
</evidence>
<evidence type="ECO:0000259" key="1">
    <source>
        <dbReference type="Pfam" id="PF08858"/>
    </source>
</evidence>
<gene>
    <name evidence="2" type="ORF">N782_10675</name>
</gene>
<dbReference type="STRING" id="1385514.N782_10675"/>
<dbReference type="InterPro" id="IPR014957">
    <property type="entry name" value="IDEAL_dom"/>
</dbReference>
<protein>
    <recommendedName>
        <fullName evidence="1">IDEAL domain-containing protein</fullName>
    </recommendedName>
</protein>
<comment type="caution">
    <text evidence="2">The sequence shown here is derived from an EMBL/GenBank/DDBJ whole genome shotgun (WGS) entry which is preliminary data.</text>
</comment>
<feature type="domain" description="IDEAL" evidence="1">
    <location>
        <begin position="93"/>
        <end position="113"/>
    </location>
</feature>
<reference evidence="2 3" key="1">
    <citation type="journal article" date="2015" name="Stand. Genomic Sci.">
        <title>High quality draft genome sequence of the moderately halophilic bacterium Pontibacillus yanchengensis Y32(T) and comparison among Pontibacillus genomes.</title>
        <authorList>
            <person name="Huang J."/>
            <person name="Qiao Z.X."/>
            <person name="Tang J.W."/>
            <person name="Wang G."/>
        </authorList>
    </citation>
    <scope>NUCLEOTIDE SEQUENCE [LARGE SCALE GENOMIC DNA]</scope>
    <source>
        <strain evidence="2 3">Y32</strain>
    </source>
</reference>
<dbReference type="RefSeq" id="WP_036819185.1">
    <property type="nucleotide sequence ID" value="NZ_AVBF01000024.1"/>
</dbReference>
<dbReference type="InterPro" id="IPR027393">
    <property type="entry name" value="Virus_scaffolding_prot_C"/>
</dbReference>
<dbReference type="Pfam" id="PF08858">
    <property type="entry name" value="IDEAL"/>
    <property type="match status" value="1"/>
</dbReference>
<dbReference type="Gene3D" id="4.10.810.10">
    <property type="entry name" value="Virus Scaffolding Protein, Chain A"/>
    <property type="match status" value="1"/>
</dbReference>
<organism evidence="2 3">
    <name type="scientific">Pontibacillus yanchengensis Y32</name>
    <dbReference type="NCBI Taxonomy" id="1385514"/>
    <lineage>
        <taxon>Bacteria</taxon>
        <taxon>Bacillati</taxon>
        <taxon>Bacillota</taxon>
        <taxon>Bacilli</taxon>
        <taxon>Bacillales</taxon>
        <taxon>Bacillaceae</taxon>
        <taxon>Pontibacillus</taxon>
    </lineage>
</organism>
<evidence type="ECO:0000313" key="2">
    <source>
        <dbReference type="EMBL" id="KGP72747.1"/>
    </source>
</evidence>
<keyword evidence="3" id="KW-1185">Reference proteome</keyword>
<dbReference type="Proteomes" id="UP000030147">
    <property type="component" value="Unassembled WGS sequence"/>
</dbReference>
<sequence>MYPSFVATTSFQHEVDRSLDTTPSYTLSITKGDQLSLTEERRYVKGIGWCIKVFLNGEDSINLAIKELESLYQQEYIRSLMDVQLDLNYCQFKVDKALDDKDKETFDEYVTKLESLEKLIPLTTS</sequence>
<accession>A0A0A2TA95</accession>
<dbReference type="EMBL" id="AVBF01000024">
    <property type="protein sequence ID" value="KGP72747.1"/>
    <property type="molecule type" value="Genomic_DNA"/>
</dbReference>